<dbReference type="Proteomes" id="UP000219356">
    <property type="component" value="Unassembled WGS sequence"/>
</dbReference>
<evidence type="ECO:0000256" key="2">
    <source>
        <dbReference type="ARBA" id="ARBA00023125"/>
    </source>
</evidence>
<organism evidence="6 7">
    <name type="scientific">Terribacillus aidingensis</name>
    <dbReference type="NCBI Taxonomy" id="586416"/>
    <lineage>
        <taxon>Bacteria</taxon>
        <taxon>Bacillati</taxon>
        <taxon>Bacillota</taxon>
        <taxon>Bacilli</taxon>
        <taxon>Bacillales</taxon>
        <taxon>Bacillaceae</taxon>
        <taxon>Terribacillus</taxon>
    </lineage>
</organism>
<accession>A0A285NR09</accession>
<dbReference type="PROSITE" id="PS50977">
    <property type="entry name" value="HTH_TETR_2"/>
    <property type="match status" value="1"/>
</dbReference>
<dbReference type="GO" id="GO:0003677">
    <property type="term" value="F:DNA binding"/>
    <property type="evidence" value="ECO:0007669"/>
    <property type="project" value="UniProtKB-UniRule"/>
</dbReference>
<gene>
    <name evidence="6" type="ORF">SAMN05421503_2106</name>
</gene>
<dbReference type="OrthoDB" id="71867at2"/>
<evidence type="ECO:0000313" key="6">
    <source>
        <dbReference type="EMBL" id="SNZ11638.1"/>
    </source>
</evidence>
<dbReference type="Gene3D" id="1.10.10.60">
    <property type="entry name" value="Homeodomain-like"/>
    <property type="match status" value="1"/>
</dbReference>
<dbReference type="InterPro" id="IPR001647">
    <property type="entry name" value="HTH_TetR"/>
</dbReference>
<dbReference type="InterPro" id="IPR036271">
    <property type="entry name" value="Tet_transcr_reg_TetR-rel_C_sf"/>
</dbReference>
<feature type="domain" description="HTH tetR-type" evidence="5">
    <location>
        <begin position="5"/>
        <end position="65"/>
    </location>
</feature>
<dbReference type="InterPro" id="IPR025996">
    <property type="entry name" value="MT1864/Rv1816-like_C"/>
</dbReference>
<evidence type="ECO:0000256" key="4">
    <source>
        <dbReference type="PROSITE-ProRule" id="PRU00335"/>
    </source>
</evidence>
<evidence type="ECO:0000259" key="5">
    <source>
        <dbReference type="PROSITE" id="PS50977"/>
    </source>
</evidence>
<dbReference type="Gene3D" id="1.10.357.10">
    <property type="entry name" value="Tetracycline Repressor, domain 2"/>
    <property type="match status" value="1"/>
</dbReference>
<dbReference type="SUPFAM" id="SSF46689">
    <property type="entry name" value="Homeodomain-like"/>
    <property type="match status" value="1"/>
</dbReference>
<protein>
    <submittedName>
        <fullName evidence="6">Transcriptional regulator, TetR family</fullName>
    </submittedName>
</protein>
<evidence type="ECO:0000313" key="7">
    <source>
        <dbReference type="Proteomes" id="UP000219356"/>
    </source>
</evidence>
<reference evidence="7" key="1">
    <citation type="submission" date="2017-09" db="EMBL/GenBank/DDBJ databases">
        <authorList>
            <person name="Varghese N."/>
            <person name="Submissions S."/>
        </authorList>
    </citation>
    <scope>NUCLEOTIDE SEQUENCE [LARGE SCALE GENOMIC DNA]</scope>
    <source>
        <strain evidence="7">CGMCC 1.8913</strain>
    </source>
</reference>
<keyword evidence="3" id="KW-0804">Transcription</keyword>
<sequence>MPKMQLTQSKITDAALSIAEQQSYEAVTMANIARALSIKPPSLYNHFKNLDEIKQEMALIAQQKLYEALKDKNTLLSLAKKYVDFSISHPGLYTASLRGGTGKTGHAIVQLFANTPVLAGLEEKEKIHAIRGFRSMLHGFIDLQYHEGFKMNVNLEESLVRIVGIFERGLRR</sequence>
<evidence type="ECO:0000256" key="3">
    <source>
        <dbReference type="ARBA" id="ARBA00023163"/>
    </source>
</evidence>
<keyword evidence="1" id="KW-0805">Transcription regulation</keyword>
<dbReference type="Pfam" id="PF13305">
    <property type="entry name" value="TetR_C_33"/>
    <property type="match status" value="1"/>
</dbReference>
<name>A0A285NR09_9BACI</name>
<dbReference type="AlphaFoldDB" id="A0A285NR09"/>
<evidence type="ECO:0000256" key="1">
    <source>
        <dbReference type="ARBA" id="ARBA00023015"/>
    </source>
</evidence>
<dbReference type="EMBL" id="OBEK01000002">
    <property type="protein sequence ID" value="SNZ11638.1"/>
    <property type="molecule type" value="Genomic_DNA"/>
</dbReference>
<proteinExistence type="predicted"/>
<dbReference type="SUPFAM" id="SSF48498">
    <property type="entry name" value="Tetracyclin repressor-like, C-terminal domain"/>
    <property type="match status" value="1"/>
</dbReference>
<dbReference type="RefSeq" id="WP_097041803.1">
    <property type="nucleotide sequence ID" value="NZ_OBEK01000002.1"/>
</dbReference>
<keyword evidence="7" id="KW-1185">Reference proteome</keyword>
<dbReference type="InterPro" id="IPR009057">
    <property type="entry name" value="Homeodomain-like_sf"/>
</dbReference>
<dbReference type="Pfam" id="PF00440">
    <property type="entry name" value="TetR_N"/>
    <property type="match status" value="1"/>
</dbReference>
<keyword evidence="2 4" id="KW-0238">DNA-binding</keyword>
<feature type="DNA-binding region" description="H-T-H motif" evidence="4">
    <location>
        <begin position="28"/>
        <end position="47"/>
    </location>
</feature>